<dbReference type="PANTHER" id="PTHR39339">
    <property type="entry name" value="SLR1444 PROTEIN"/>
    <property type="match status" value="1"/>
</dbReference>
<organism evidence="3 4">
    <name type="scientific">Gordonia hirsuta DSM 44140 = NBRC 16056</name>
    <dbReference type="NCBI Taxonomy" id="1121927"/>
    <lineage>
        <taxon>Bacteria</taxon>
        <taxon>Bacillati</taxon>
        <taxon>Actinomycetota</taxon>
        <taxon>Actinomycetes</taxon>
        <taxon>Mycobacteriales</taxon>
        <taxon>Gordoniaceae</taxon>
        <taxon>Gordonia</taxon>
    </lineage>
</organism>
<feature type="domain" description="CYTH" evidence="1">
    <location>
        <begin position="6"/>
        <end position="209"/>
    </location>
</feature>
<dbReference type="InterPro" id="IPR023577">
    <property type="entry name" value="CYTH_domain"/>
</dbReference>
<dbReference type="Proteomes" id="UP000053405">
    <property type="component" value="Unassembled WGS sequence"/>
</dbReference>
<proteinExistence type="predicted"/>
<dbReference type="STRING" id="1121927.GOHSU_16_00260"/>
<dbReference type="Gene3D" id="2.40.320.10">
    <property type="entry name" value="Hypothetical Protein Pfu-838710-001"/>
    <property type="match status" value="1"/>
</dbReference>
<dbReference type="AlphaFoldDB" id="L7L835"/>
<gene>
    <name evidence="3" type="ORF">GOHSU_16_00260</name>
</gene>
<feature type="domain" description="CHAD" evidence="2">
    <location>
        <begin position="221"/>
        <end position="500"/>
    </location>
</feature>
<dbReference type="InterPro" id="IPR007899">
    <property type="entry name" value="CHAD_dom"/>
</dbReference>
<dbReference type="Pfam" id="PF01928">
    <property type="entry name" value="CYTH"/>
    <property type="match status" value="1"/>
</dbReference>
<dbReference type="Pfam" id="PF05235">
    <property type="entry name" value="CHAD"/>
    <property type="match status" value="1"/>
</dbReference>
<dbReference type="PROSITE" id="PS51707">
    <property type="entry name" value="CYTH"/>
    <property type="match status" value="1"/>
</dbReference>
<dbReference type="OrthoDB" id="9777271at2"/>
<evidence type="ECO:0000259" key="2">
    <source>
        <dbReference type="PROSITE" id="PS51708"/>
    </source>
</evidence>
<dbReference type="PROSITE" id="PS51708">
    <property type="entry name" value="CHAD"/>
    <property type="match status" value="1"/>
</dbReference>
<dbReference type="SMART" id="SM00880">
    <property type="entry name" value="CHAD"/>
    <property type="match status" value="1"/>
</dbReference>
<dbReference type="CDD" id="cd07374">
    <property type="entry name" value="CYTH-like_Pase"/>
    <property type="match status" value="1"/>
</dbReference>
<keyword evidence="4" id="KW-1185">Reference proteome</keyword>
<dbReference type="SMART" id="SM01118">
    <property type="entry name" value="CYTH"/>
    <property type="match status" value="1"/>
</dbReference>
<name>L7L835_9ACTN</name>
<evidence type="ECO:0008006" key="5">
    <source>
        <dbReference type="Google" id="ProtNLM"/>
    </source>
</evidence>
<protein>
    <recommendedName>
        <fullName evidence="5">CHAD domain-containing protein</fullName>
    </recommendedName>
</protein>
<dbReference type="RefSeq" id="WP_005938515.1">
    <property type="nucleotide sequence ID" value="NZ_ATVK01000047.1"/>
</dbReference>
<dbReference type="eggNOG" id="COG3025">
    <property type="taxonomic scope" value="Bacteria"/>
</dbReference>
<reference evidence="3 4" key="1">
    <citation type="submission" date="2012-12" db="EMBL/GenBank/DDBJ databases">
        <title>Whole genome shotgun sequence of Gordonia hirsuta NBRC 16056.</title>
        <authorList>
            <person name="Isaki-Nakamura S."/>
            <person name="Hosoyama A."/>
            <person name="Tsuchikane K."/>
            <person name="Katsumata H."/>
            <person name="Baba S."/>
            <person name="Yamazaki S."/>
            <person name="Fujita N."/>
        </authorList>
    </citation>
    <scope>NUCLEOTIDE SEQUENCE [LARGE SCALE GENOMIC DNA]</scope>
    <source>
        <strain evidence="3 4">NBRC 16056</strain>
    </source>
</reference>
<dbReference type="Gene3D" id="1.40.20.10">
    <property type="entry name" value="CHAD domain"/>
    <property type="match status" value="1"/>
</dbReference>
<evidence type="ECO:0000259" key="1">
    <source>
        <dbReference type="PROSITE" id="PS51707"/>
    </source>
</evidence>
<dbReference type="SUPFAM" id="SSF55154">
    <property type="entry name" value="CYTH-like phosphatases"/>
    <property type="match status" value="1"/>
</dbReference>
<evidence type="ECO:0000313" key="4">
    <source>
        <dbReference type="Proteomes" id="UP000053405"/>
    </source>
</evidence>
<dbReference type="EMBL" id="BANT01000016">
    <property type="protein sequence ID" value="GAC57069.1"/>
    <property type="molecule type" value="Genomic_DNA"/>
</dbReference>
<dbReference type="eggNOG" id="COG5607">
    <property type="taxonomic scope" value="Bacteria"/>
</dbReference>
<sequence length="500" mass="54917">MSAHESLEVELKFDVDVDHPVPDLAALVPDGSVAQPQRFELRATYLDTIGHDLAARKITLRRRTGGTDAGWHLKRPGKAFGSGTVRRELAVPFTDPSTDPAEQEVPAAIRHAIMAIVRDRDLIPVAEITSERTVTVLRDAQGTSLAEFCQDRVISHAHQSQHTQEWAEWEFELTGGGKKLLKAADKLLGSAGARPAVSSSKLARAIGTEPHVHAPGTLPKKPTALDFLVHTVGEHVTALVATDPLVRENAWDAVHQMRVNSRRLRSILTSFPQIADPDSTAGLTAELQALGEVLGEARDREVQLEINTRLLAGEHDVPEQLQAVLIDDEIARQERALRSVRYAMSTSRYLRLLDALDDLVANPVPGPDAARRADKVADEGLAAARTRLRKAEKKLSALPPWSPDWVAQVHRIRRRAKAVRYTAGAVAGLDHPRAGKVGKRAARIQSLLGDFQDTVINREQIARAAQTPDLPPRALLILGRLDEREEQRGRTAVQTYLAER</sequence>
<dbReference type="PANTHER" id="PTHR39339:SF1">
    <property type="entry name" value="CHAD DOMAIN-CONTAINING PROTEIN"/>
    <property type="match status" value="1"/>
</dbReference>
<comment type="caution">
    <text evidence="3">The sequence shown here is derived from an EMBL/GenBank/DDBJ whole genome shotgun (WGS) entry which is preliminary data.</text>
</comment>
<accession>L7L835</accession>
<dbReference type="InterPro" id="IPR033469">
    <property type="entry name" value="CYTH-like_dom_sf"/>
</dbReference>
<evidence type="ECO:0000313" key="3">
    <source>
        <dbReference type="EMBL" id="GAC57069.1"/>
    </source>
</evidence>
<dbReference type="InterPro" id="IPR038186">
    <property type="entry name" value="CHAD_dom_sf"/>
</dbReference>